<feature type="transmembrane region" description="Helical" evidence="9">
    <location>
        <begin position="196"/>
        <end position="217"/>
    </location>
</feature>
<evidence type="ECO:0000256" key="1">
    <source>
        <dbReference type="ARBA" id="ARBA00004651"/>
    </source>
</evidence>
<dbReference type="AlphaFoldDB" id="A0A066YZP2"/>
<evidence type="ECO:0000256" key="7">
    <source>
        <dbReference type="PIRSR" id="PIRSR600715-1"/>
    </source>
</evidence>
<dbReference type="PROSITE" id="PS01348">
    <property type="entry name" value="MRAY_2"/>
    <property type="match status" value="1"/>
</dbReference>
<name>A0A066YZP2_9ACTN</name>
<organism evidence="10 11">
    <name type="scientific">Kitasatospora cheerisanensis KCTC 2395</name>
    <dbReference type="NCBI Taxonomy" id="1348663"/>
    <lineage>
        <taxon>Bacteria</taxon>
        <taxon>Bacillati</taxon>
        <taxon>Actinomycetota</taxon>
        <taxon>Actinomycetes</taxon>
        <taxon>Kitasatosporales</taxon>
        <taxon>Streptomycetaceae</taxon>
        <taxon>Kitasatospora</taxon>
    </lineage>
</organism>
<feature type="transmembrane region" description="Helical" evidence="9">
    <location>
        <begin position="6"/>
        <end position="27"/>
    </location>
</feature>
<feature type="transmembrane region" description="Helical" evidence="9">
    <location>
        <begin position="267"/>
        <end position="292"/>
    </location>
</feature>
<comment type="subcellular location">
    <subcellularLocation>
        <location evidence="1">Cell membrane</location>
        <topology evidence="1">Multi-pass membrane protein</topology>
    </subcellularLocation>
</comment>
<protein>
    <submittedName>
        <fullName evidence="10">Transferase</fullName>
        <ecNumber evidence="10">2.7.8.13</ecNumber>
    </submittedName>
</protein>
<feature type="transmembrane region" description="Helical" evidence="9">
    <location>
        <begin position="229"/>
        <end position="247"/>
    </location>
</feature>
<dbReference type="GO" id="GO:0016780">
    <property type="term" value="F:phosphotransferase activity, for other substituted phosphate groups"/>
    <property type="evidence" value="ECO:0007669"/>
    <property type="project" value="InterPro"/>
</dbReference>
<accession>A0A066YZP2</accession>
<keyword evidence="11" id="KW-1185">Reference proteome</keyword>
<dbReference type="InterPro" id="IPR018480">
    <property type="entry name" value="PNAcMuramoyl-5peptid_Trfase_CS"/>
</dbReference>
<feature type="transmembrane region" description="Helical" evidence="9">
    <location>
        <begin position="48"/>
        <end position="67"/>
    </location>
</feature>
<evidence type="ECO:0000256" key="9">
    <source>
        <dbReference type="SAM" id="Phobius"/>
    </source>
</evidence>
<feature type="binding site" evidence="7">
    <location>
        <position position="159"/>
    </location>
    <ligand>
        <name>Mg(2+)</name>
        <dbReference type="ChEBI" id="CHEBI:18420"/>
    </ligand>
</feature>
<evidence type="ECO:0000256" key="5">
    <source>
        <dbReference type="ARBA" id="ARBA00022989"/>
    </source>
</evidence>
<feature type="transmembrane region" description="Helical" evidence="9">
    <location>
        <begin position="167"/>
        <end position="184"/>
    </location>
</feature>
<dbReference type="GO" id="GO:0005886">
    <property type="term" value="C:plasma membrane"/>
    <property type="evidence" value="ECO:0007669"/>
    <property type="project" value="UniProtKB-SubCell"/>
</dbReference>
<dbReference type="EMBL" id="JNBY01000095">
    <property type="protein sequence ID" value="KDN83556.1"/>
    <property type="molecule type" value="Genomic_DNA"/>
</dbReference>
<comment type="caution">
    <text evidence="10">The sequence shown here is derived from an EMBL/GenBank/DDBJ whole genome shotgun (WGS) entry which is preliminary data.</text>
</comment>
<dbReference type="CDD" id="cd06853">
    <property type="entry name" value="GT_WecA_like"/>
    <property type="match status" value="1"/>
</dbReference>
<evidence type="ECO:0000256" key="6">
    <source>
        <dbReference type="ARBA" id="ARBA00023136"/>
    </source>
</evidence>
<evidence type="ECO:0000313" key="10">
    <source>
        <dbReference type="EMBL" id="KDN83556.1"/>
    </source>
</evidence>
<keyword evidence="3 10" id="KW-0808">Transferase</keyword>
<dbReference type="HOGENOM" id="CLU_023982_2_2_11"/>
<reference evidence="10 11" key="1">
    <citation type="submission" date="2014-05" db="EMBL/GenBank/DDBJ databases">
        <title>Draft Genome Sequence of Kitasatospora cheerisanensis KCTC 2395.</title>
        <authorList>
            <person name="Nam D.H."/>
        </authorList>
    </citation>
    <scope>NUCLEOTIDE SEQUENCE [LARGE SCALE GENOMIC DNA]</scope>
    <source>
        <strain evidence="10 11">KCTC 2395</strain>
    </source>
</reference>
<evidence type="ECO:0000256" key="8">
    <source>
        <dbReference type="SAM" id="MobiDB-lite"/>
    </source>
</evidence>
<keyword evidence="5 9" id="KW-1133">Transmembrane helix</keyword>
<dbReference type="GO" id="GO:0071555">
    <property type="term" value="P:cell wall organization"/>
    <property type="evidence" value="ECO:0007669"/>
    <property type="project" value="TreeGrafter"/>
</dbReference>
<dbReference type="PANTHER" id="PTHR22926:SF3">
    <property type="entry name" value="UNDECAPRENYL-PHOSPHATE ALPHA-N-ACETYLGLUCOSAMINYL 1-PHOSPHATE TRANSFERASE"/>
    <property type="match status" value="1"/>
</dbReference>
<keyword evidence="2" id="KW-1003">Cell membrane</keyword>
<feature type="transmembrane region" description="Helical" evidence="9">
    <location>
        <begin position="323"/>
        <end position="343"/>
    </location>
</feature>
<dbReference type="PATRIC" id="fig|1348663.4.peg.4873"/>
<dbReference type="OrthoDB" id="9783652at2"/>
<dbReference type="GO" id="GO:0009103">
    <property type="term" value="P:lipopolysaccharide biosynthetic process"/>
    <property type="evidence" value="ECO:0007669"/>
    <property type="project" value="TreeGrafter"/>
</dbReference>
<keyword evidence="7" id="KW-0460">Magnesium</keyword>
<dbReference type="GO" id="GO:0046872">
    <property type="term" value="F:metal ion binding"/>
    <property type="evidence" value="ECO:0007669"/>
    <property type="project" value="UniProtKB-KW"/>
</dbReference>
<keyword evidence="6 9" id="KW-0472">Membrane</keyword>
<dbReference type="RefSeq" id="WP_035873486.1">
    <property type="nucleotide sequence ID" value="NZ_KK853997.1"/>
</dbReference>
<feature type="transmembrane region" description="Helical" evidence="9">
    <location>
        <begin position="73"/>
        <end position="96"/>
    </location>
</feature>
<evidence type="ECO:0000313" key="11">
    <source>
        <dbReference type="Proteomes" id="UP000027178"/>
    </source>
</evidence>
<evidence type="ECO:0000256" key="2">
    <source>
        <dbReference type="ARBA" id="ARBA00022475"/>
    </source>
</evidence>
<feature type="transmembrane region" description="Helical" evidence="9">
    <location>
        <begin position="349"/>
        <end position="367"/>
    </location>
</feature>
<evidence type="ECO:0000256" key="4">
    <source>
        <dbReference type="ARBA" id="ARBA00022692"/>
    </source>
</evidence>
<keyword evidence="4 9" id="KW-0812">Transmembrane</keyword>
<feature type="binding site" evidence="7">
    <location>
        <position position="226"/>
    </location>
    <ligand>
        <name>Mg(2+)</name>
        <dbReference type="ChEBI" id="CHEBI:18420"/>
    </ligand>
</feature>
<feature type="region of interest" description="Disordered" evidence="8">
    <location>
        <begin position="381"/>
        <end position="404"/>
    </location>
</feature>
<dbReference type="eggNOG" id="COG0472">
    <property type="taxonomic scope" value="Bacteria"/>
</dbReference>
<feature type="transmembrane region" description="Helical" evidence="9">
    <location>
        <begin position="142"/>
        <end position="160"/>
    </location>
</feature>
<feature type="transmembrane region" description="Helical" evidence="9">
    <location>
        <begin position="108"/>
        <end position="130"/>
    </location>
</feature>
<keyword evidence="7" id="KW-0479">Metal-binding</keyword>
<dbReference type="PANTHER" id="PTHR22926">
    <property type="entry name" value="PHOSPHO-N-ACETYLMURAMOYL-PENTAPEPTIDE-TRANSFERASE"/>
    <property type="match status" value="1"/>
</dbReference>
<dbReference type="Pfam" id="PF00953">
    <property type="entry name" value="Glycos_transf_4"/>
    <property type="match status" value="1"/>
</dbReference>
<dbReference type="GO" id="GO:0044038">
    <property type="term" value="P:cell wall macromolecule biosynthetic process"/>
    <property type="evidence" value="ECO:0007669"/>
    <property type="project" value="TreeGrafter"/>
</dbReference>
<comment type="cofactor">
    <cofactor evidence="7">
        <name>Mg(2+)</name>
        <dbReference type="ChEBI" id="CHEBI:18420"/>
    </cofactor>
</comment>
<dbReference type="EC" id="2.7.8.13" evidence="10"/>
<sequence>MREYLLVLFVSAAVTYLLVSPVRKFAIAAGAMPAVRARDVHREPTPRLGGIAMFGGLLAGLLAASQLTNLGRLFVQSADVKALLSGAGIMFVLGVLDDKWGVDALVKLGGQMIAAGVMVWQGVTVISIPVPGYGPVAVTPTQGMIISVTLVVVMVNAVNFIDGLDGLAAGMVCIAAIAFFLYSYRLWLGYGVNDAAPAALFTAVLIGMCLGFLPHNLHPARIFMGDSGSMMLGLMLAVAAISITGRVDPDLVSARTGSQTLAVHALVPIYIPLLLPLTVIALPLADLLLAVVRRTWAGKSPFAADKQHLHHRLLEVGHSHSRAVLIMYFWAALIAFGTVAVSVTNTGRTVVLTMAGLCLVGLAVLLMPRFRPRAPKAVQPFVPPRYRSGERDAGQAAAEGVETPAMAELSAEDKALLGRIGTGATAAGRRGDQQS</sequence>
<evidence type="ECO:0000256" key="3">
    <source>
        <dbReference type="ARBA" id="ARBA00022679"/>
    </source>
</evidence>
<dbReference type="InterPro" id="IPR000715">
    <property type="entry name" value="Glycosyl_transferase_4"/>
</dbReference>
<dbReference type="Proteomes" id="UP000027178">
    <property type="component" value="Unassembled WGS sequence"/>
</dbReference>
<proteinExistence type="predicted"/>
<gene>
    <name evidence="10" type="ORF">KCH_50380</name>
</gene>